<dbReference type="Proteomes" id="UP001519460">
    <property type="component" value="Unassembled WGS sequence"/>
</dbReference>
<gene>
    <name evidence="1" type="ORF">BaRGS_00002263</name>
</gene>
<organism evidence="1 2">
    <name type="scientific">Batillaria attramentaria</name>
    <dbReference type="NCBI Taxonomy" id="370345"/>
    <lineage>
        <taxon>Eukaryota</taxon>
        <taxon>Metazoa</taxon>
        <taxon>Spiralia</taxon>
        <taxon>Lophotrochozoa</taxon>
        <taxon>Mollusca</taxon>
        <taxon>Gastropoda</taxon>
        <taxon>Caenogastropoda</taxon>
        <taxon>Sorbeoconcha</taxon>
        <taxon>Cerithioidea</taxon>
        <taxon>Batillariidae</taxon>
        <taxon>Batillaria</taxon>
    </lineage>
</organism>
<keyword evidence="2" id="KW-1185">Reference proteome</keyword>
<name>A0ABD0M5P4_9CAEN</name>
<comment type="caution">
    <text evidence="1">The sequence shown here is derived from an EMBL/GenBank/DDBJ whole genome shotgun (WGS) entry which is preliminary data.</text>
</comment>
<accession>A0ABD0M5P4</accession>
<protein>
    <submittedName>
        <fullName evidence="1">Uncharacterized protein</fullName>
    </submittedName>
</protein>
<dbReference type="AlphaFoldDB" id="A0ABD0M5P4"/>
<sequence>MKSGRPSTGVSLIGDCGSEDLRDLLSTARLHDKSDTPFRIFGEVFFDCRKSKCMALRLLGGVGIFQMVAPSADSYCVEICKWFALNGATLRNV</sequence>
<proteinExistence type="predicted"/>
<evidence type="ECO:0000313" key="1">
    <source>
        <dbReference type="EMBL" id="KAK7506788.1"/>
    </source>
</evidence>
<dbReference type="EMBL" id="JACVVK020000006">
    <property type="protein sequence ID" value="KAK7506788.1"/>
    <property type="molecule type" value="Genomic_DNA"/>
</dbReference>
<evidence type="ECO:0000313" key="2">
    <source>
        <dbReference type="Proteomes" id="UP001519460"/>
    </source>
</evidence>
<reference evidence="1 2" key="1">
    <citation type="journal article" date="2023" name="Sci. Data">
        <title>Genome assembly of the Korean intertidal mud-creeper Batillaria attramentaria.</title>
        <authorList>
            <person name="Patra A.K."/>
            <person name="Ho P.T."/>
            <person name="Jun S."/>
            <person name="Lee S.J."/>
            <person name="Kim Y."/>
            <person name="Won Y.J."/>
        </authorList>
    </citation>
    <scope>NUCLEOTIDE SEQUENCE [LARGE SCALE GENOMIC DNA]</scope>
    <source>
        <strain evidence="1">Wonlab-2016</strain>
    </source>
</reference>